<keyword evidence="1" id="KW-1133">Transmembrane helix</keyword>
<gene>
    <name evidence="2" type="ORF">H9L17_01845</name>
</gene>
<keyword evidence="1" id="KW-0472">Membrane</keyword>
<reference evidence="2 3" key="1">
    <citation type="submission" date="2020-08" db="EMBL/GenBank/DDBJ databases">
        <title>Genome sequence of Thermomonas brevis KACC 16975T.</title>
        <authorList>
            <person name="Hyun D.-W."/>
            <person name="Bae J.-W."/>
        </authorList>
    </citation>
    <scope>NUCLEOTIDE SEQUENCE [LARGE SCALE GENOMIC DNA]</scope>
    <source>
        <strain evidence="2 3">KACC 16975</strain>
    </source>
</reference>
<feature type="transmembrane region" description="Helical" evidence="1">
    <location>
        <begin position="21"/>
        <end position="40"/>
    </location>
</feature>
<evidence type="ECO:0000313" key="2">
    <source>
        <dbReference type="EMBL" id="QNN46938.1"/>
    </source>
</evidence>
<dbReference type="AlphaFoldDB" id="A0A7G9QUB3"/>
<evidence type="ECO:0000313" key="3">
    <source>
        <dbReference type="Proteomes" id="UP000515977"/>
    </source>
</evidence>
<dbReference type="KEGG" id="tbv:H9L17_01845"/>
<accession>A0A7G9QUB3</accession>
<dbReference type="EMBL" id="CP060711">
    <property type="protein sequence ID" value="QNN46938.1"/>
    <property type="molecule type" value="Genomic_DNA"/>
</dbReference>
<protein>
    <submittedName>
        <fullName evidence="2">Uncharacterized protein</fullName>
    </submittedName>
</protein>
<feature type="transmembrane region" description="Helical" evidence="1">
    <location>
        <begin position="52"/>
        <end position="71"/>
    </location>
</feature>
<name>A0A7G9QUB3_9GAMM</name>
<keyword evidence="3" id="KW-1185">Reference proteome</keyword>
<organism evidence="2 3">
    <name type="scientific">Thermomonas brevis</name>
    <dbReference type="NCBI Taxonomy" id="215691"/>
    <lineage>
        <taxon>Bacteria</taxon>
        <taxon>Pseudomonadati</taxon>
        <taxon>Pseudomonadota</taxon>
        <taxon>Gammaproteobacteria</taxon>
        <taxon>Lysobacterales</taxon>
        <taxon>Lysobacteraceae</taxon>
        <taxon>Thermomonas</taxon>
    </lineage>
</organism>
<dbReference type="RefSeq" id="WP_187570686.1">
    <property type="nucleotide sequence ID" value="NZ_CP060711.1"/>
</dbReference>
<evidence type="ECO:0000256" key="1">
    <source>
        <dbReference type="SAM" id="Phobius"/>
    </source>
</evidence>
<dbReference type="Proteomes" id="UP000515977">
    <property type="component" value="Chromosome"/>
</dbReference>
<feature type="transmembrane region" description="Helical" evidence="1">
    <location>
        <begin position="78"/>
        <end position="95"/>
    </location>
</feature>
<sequence>MSTERVRLQSRHWFGKTLAGTVLGFGLALALSGLFAWLGPDGIDGGGGKVQFNMWLIAPLWAGVLSLVYLFRTPLRAWLWLGAANASAFGLLWAVRLSMS</sequence>
<proteinExistence type="predicted"/>
<keyword evidence="1" id="KW-0812">Transmembrane</keyword>